<evidence type="ECO:0000256" key="8">
    <source>
        <dbReference type="ARBA" id="ARBA00022692"/>
    </source>
</evidence>
<evidence type="ECO:0000256" key="2">
    <source>
        <dbReference type="ARBA" id="ARBA00012513"/>
    </source>
</evidence>
<evidence type="ECO:0000256" key="1">
    <source>
        <dbReference type="ARBA" id="ARBA00004162"/>
    </source>
</evidence>
<dbReference type="EMBL" id="JARAOO010000013">
    <property type="protein sequence ID" value="KAJ7947136.1"/>
    <property type="molecule type" value="Genomic_DNA"/>
</dbReference>
<dbReference type="GO" id="GO:0005886">
    <property type="term" value="C:plasma membrane"/>
    <property type="evidence" value="ECO:0007669"/>
    <property type="project" value="UniProtKB-SubCell"/>
</dbReference>
<dbReference type="SUPFAM" id="SSF52047">
    <property type="entry name" value="RNI-like"/>
    <property type="match status" value="1"/>
</dbReference>
<dbReference type="SUPFAM" id="SSF56112">
    <property type="entry name" value="Protein kinase-like (PK-like)"/>
    <property type="match status" value="1"/>
</dbReference>
<keyword evidence="10" id="KW-0677">Repeat</keyword>
<dbReference type="PROSITE" id="PS50011">
    <property type="entry name" value="PROTEIN_KINASE_DOM"/>
    <property type="match status" value="1"/>
</dbReference>
<evidence type="ECO:0000256" key="9">
    <source>
        <dbReference type="ARBA" id="ARBA00022729"/>
    </source>
</evidence>
<dbReference type="EC" id="2.7.11.1" evidence="2"/>
<keyword evidence="17" id="KW-0325">Glycoprotein</keyword>
<dbReference type="FunFam" id="1.10.510.10:FF:000358">
    <property type="entry name" value="Putative leucine-rich repeat receptor-like serine/threonine-protein kinase"/>
    <property type="match status" value="1"/>
</dbReference>
<dbReference type="Gene3D" id="1.10.510.10">
    <property type="entry name" value="Transferase(Phosphotransferase) domain 1"/>
    <property type="match status" value="1"/>
</dbReference>
<keyword evidence="7" id="KW-0808">Transferase</keyword>
<dbReference type="InterPro" id="IPR017441">
    <property type="entry name" value="Protein_kinase_ATP_BS"/>
</dbReference>
<protein>
    <recommendedName>
        <fullName evidence="2">non-specific serine/threonine protein kinase</fullName>
        <ecNumber evidence="2">2.7.11.1</ecNumber>
    </recommendedName>
</protein>
<evidence type="ECO:0000256" key="12">
    <source>
        <dbReference type="ARBA" id="ARBA00022777"/>
    </source>
</evidence>
<keyword evidence="5" id="KW-0597">Phosphoprotein</keyword>
<dbReference type="SMART" id="SM00220">
    <property type="entry name" value="S_TKc"/>
    <property type="match status" value="1"/>
</dbReference>
<dbReference type="InterPro" id="IPR032675">
    <property type="entry name" value="LRR_dom_sf"/>
</dbReference>
<sequence length="703" mass="78003">MGHSLVNIEEISLFSNRLSGEIPKSISNASELVHLELNNNLFSGIIPNSLGNLKNLQSLKLDENIFTLEISFLSSISNCKQLRVMDLSKNPLRSKLPNSIGNFSSSLQKLFMSDCEITGSIPQGIGNLSGVIFLALDNNNFGGPIPTTMKELQNLQELFLEGNILNNSIPIEFCQMKNLGALILSNNQLYGLLPPCLGNLTSLRILYLDVNNLNSTIPSTLWSLEDILELNLSSNDFNGFLPQELKNLRALIQFDLSWNKISGNIPSAMGSLLTLEFLDLSYNALSGMIPKSMELLLDLNYLNVSYNRLQGEIPSGGPFVNFTAESFVMNDALCGRSNLIVPPCVIKKAYHRSPKKLTMLKFILPIIVLTTLLLTCLIIFRYKKKKHGDSAETELSTIGVPRRISYYELLQATNNFDESNFLGKGSFGSIFKGILSSGSSVAVKVFNFHLEDASRSFDLECEAMRNIRHRNLIKIISSCSNNVDFRALVMEFMPNGSLEKWLYAHNYCLDFLQRLNIMIDVASALEYLHNGSSTRLVHCDLKPSNVLLNEDMVAHVSDFGVAKLLDDGQSKTLTNTLATLGYIAPEYGSRGIVSIKGDVYSYGIMLMETFTRKKPTDDMFVGVLSMKSWVNESVPHATIQIMDSNLLSGEEQNITVKVLCMSSLMQLALNCCDDSPDERINMEAVSAALNKIKIKFMATIMGS</sequence>
<evidence type="ECO:0000256" key="5">
    <source>
        <dbReference type="ARBA" id="ARBA00022553"/>
    </source>
</evidence>
<comment type="catalytic activity">
    <reaction evidence="19">
        <text>L-seryl-[protein] + ATP = O-phospho-L-seryl-[protein] + ADP + H(+)</text>
        <dbReference type="Rhea" id="RHEA:17989"/>
        <dbReference type="Rhea" id="RHEA-COMP:9863"/>
        <dbReference type="Rhea" id="RHEA-COMP:11604"/>
        <dbReference type="ChEBI" id="CHEBI:15378"/>
        <dbReference type="ChEBI" id="CHEBI:29999"/>
        <dbReference type="ChEBI" id="CHEBI:30616"/>
        <dbReference type="ChEBI" id="CHEBI:83421"/>
        <dbReference type="ChEBI" id="CHEBI:456216"/>
        <dbReference type="EC" id="2.7.11.1"/>
    </reaction>
</comment>
<keyword evidence="3" id="KW-1003">Cell membrane</keyword>
<evidence type="ECO:0000259" key="22">
    <source>
        <dbReference type="PROSITE" id="PS50011"/>
    </source>
</evidence>
<dbReference type="Pfam" id="PF00560">
    <property type="entry name" value="LRR_1"/>
    <property type="match status" value="8"/>
</dbReference>
<dbReference type="GO" id="GO:0004674">
    <property type="term" value="F:protein serine/threonine kinase activity"/>
    <property type="evidence" value="ECO:0007669"/>
    <property type="project" value="UniProtKB-KW"/>
</dbReference>
<dbReference type="InterPro" id="IPR008271">
    <property type="entry name" value="Ser/Thr_kinase_AS"/>
</dbReference>
<keyword evidence="24" id="KW-1185">Reference proteome</keyword>
<dbReference type="InterPro" id="IPR003591">
    <property type="entry name" value="Leu-rich_rpt_typical-subtyp"/>
</dbReference>
<proteinExistence type="predicted"/>
<evidence type="ECO:0000313" key="24">
    <source>
        <dbReference type="Proteomes" id="UP001163823"/>
    </source>
</evidence>
<evidence type="ECO:0000256" key="18">
    <source>
        <dbReference type="ARBA" id="ARBA00047899"/>
    </source>
</evidence>
<keyword evidence="9" id="KW-0732">Signal</keyword>
<feature type="domain" description="Protein kinase" evidence="22">
    <location>
        <begin position="416"/>
        <end position="697"/>
    </location>
</feature>
<dbReference type="InterPro" id="IPR001611">
    <property type="entry name" value="Leu-rich_rpt"/>
</dbReference>
<evidence type="ECO:0000256" key="16">
    <source>
        <dbReference type="ARBA" id="ARBA00023170"/>
    </source>
</evidence>
<dbReference type="InterPro" id="IPR000719">
    <property type="entry name" value="Prot_kinase_dom"/>
</dbReference>
<evidence type="ECO:0000256" key="14">
    <source>
        <dbReference type="ARBA" id="ARBA00022989"/>
    </source>
</evidence>
<dbReference type="AlphaFoldDB" id="A0AAD7KWK5"/>
<keyword evidence="4" id="KW-0723">Serine/threonine-protein kinase</keyword>
<dbReference type="PANTHER" id="PTHR27008">
    <property type="entry name" value="OS04G0122200 PROTEIN"/>
    <property type="match status" value="1"/>
</dbReference>
<keyword evidence="8 21" id="KW-0812">Transmembrane</keyword>
<dbReference type="FunFam" id="3.30.200.20:FF:000661">
    <property type="entry name" value="Serine-threonine protein kinase plant-type"/>
    <property type="match status" value="1"/>
</dbReference>
<evidence type="ECO:0000256" key="6">
    <source>
        <dbReference type="ARBA" id="ARBA00022614"/>
    </source>
</evidence>
<evidence type="ECO:0000313" key="23">
    <source>
        <dbReference type="EMBL" id="KAJ7947136.1"/>
    </source>
</evidence>
<dbReference type="InterPro" id="IPR011009">
    <property type="entry name" value="Kinase-like_dom_sf"/>
</dbReference>
<keyword evidence="16 23" id="KW-0675">Receptor</keyword>
<evidence type="ECO:0000256" key="3">
    <source>
        <dbReference type="ARBA" id="ARBA00022475"/>
    </source>
</evidence>
<keyword evidence="11 20" id="KW-0547">Nucleotide-binding</keyword>
<evidence type="ECO:0000256" key="13">
    <source>
        <dbReference type="ARBA" id="ARBA00022840"/>
    </source>
</evidence>
<evidence type="ECO:0000256" key="19">
    <source>
        <dbReference type="ARBA" id="ARBA00048679"/>
    </source>
</evidence>
<evidence type="ECO:0000256" key="20">
    <source>
        <dbReference type="PROSITE-ProRule" id="PRU10141"/>
    </source>
</evidence>
<dbReference type="Gene3D" id="3.30.200.20">
    <property type="entry name" value="Phosphorylase Kinase, domain 1"/>
    <property type="match status" value="1"/>
</dbReference>
<dbReference type="PROSITE" id="PS00107">
    <property type="entry name" value="PROTEIN_KINASE_ATP"/>
    <property type="match status" value="1"/>
</dbReference>
<evidence type="ECO:0000256" key="11">
    <source>
        <dbReference type="ARBA" id="ARBA00022741"/>
    </source>
</evidence>
<dbReference type="FunFam" id="3.80.10.10:FF:000095">
    <property type="entry name" value="LRR receptor-like serine/threonine-protein kinase GSO1"/>
    <property type="match status" value="1"/>
</dbReference>
<dbReference type="PANTHER" id="PTHR27008:SF585">
    <property type="entry name" value="PROTEIN KINASE DOMAIN-CONTAINING PROTEIN"/>
    <property type="match status" value="1"/>
</dbReference>
<dbReference type="GO" id="GO:0005524">
    <property type="term" value="F:ATP binding"/>
    <property type="evidence" value="ECO:0007669"/>
    <property type="project" value="UniProtKB-UniRule"/>
</dbReference>
<dbReference type="InterPro" id="IPR051809">
    <property type="entry name" value="Plant_receptor-like_S/T_kinase"/>
</dbReference>
<comment type="subcellular location">
    <subcellularLocation>
        <location evidence="1">Cell membrane</location>
        <topology evidence="1">Single-pass membrane protein</topology>
    </subcellularLocation>
</comment>
<reference evidence="23" key="1">
    <citation type="journal article" date="2023" name="Science">
        <title>Elucidation of the pathway for biosynthesis of saponin adjuvants from the soapbark tree.</title>
        <authorList>
            <person name="Reed J."/>
            <person name="Orme A."/>
            <person name="El-Demerdash A."/>
            <person name="Owen C."/>
            <person name="Martin L.B.B."/>
            <person name="Misra R.C."/>
            <person name="Kikuchi S."/>
            <person name="Rejzek M."/>
            <person name="Martin A.C."/>
            <person name="Harkess A."/>
            <person name="Leebens-Mack J."/>
            <person name="Louveau T."/>
            <person name="Stephenson M.J."/>
            <person name="Osbourn A."/>
        </authorList>
    </citation>
    <scope>NUCLEOTIDE SEQUENCE</scope>
    <source>
        <strain evidence="23">S10</strain>
    </source>
</reference>
<evidence type="ECO:0000256" key="21">
    <source>
        <dbReference type="SAM" id="Phobius"/>
    </source>
</evidence>
<organism evidence="23 24">
    <name type="scientific">Quillaja saponaria</name>
    <name type="common">Soap bark tree</name>
    <dbReference type="NCBI Taxonomy" id="32244"/>
    <lineage>
        <taxon>Eukaryota</taxon>
        <taxon>Viridiplantae</taxon>
        <taxon>Streptophyta</taxon>
        <taxon>Embryophyta</taxon>
        <taxon>Tracheophyta</taxon>
        <taxon>Spermatophyta</taxon>
        <taxon>Magnoliopsida</taxon>
        <taxon>eudicotyledons</taxon>
        <taxon>Gunneridae</taxon>
        <taxon>Pentapetalae</taxon>
        <taxon>rosids</taxon>
        <taxon>fabids</taxon>
        <taxon>Fabales</taxon>
        <taxon>Quillajaceae</taxon>
        <taxon>Quillaja</taxon>
    </lineage>
</organism>
<keyword evidence="6" id="KW-0433">Leucine-rich repeat</keyword>
<comment type="caution">
    <text evidence="23">The sequence shown here is derived from an EMBL/GenBank/DDBJ whole genome shotgun (WGS) entry which is preliminary data.</text>
</comment>
<gene>
    <name evidence="23" type="ORF">O6P43_031982</name>
</gene>
<comment type="catalytic activity">
    <reaction evidence="18">
        <text>L-threonyl-[protein] + ATP = O-phospho-L-threonyl-[protein] + ADP + H(+)</text>
        <dbReference type="Rhea" id="RHEA:46608"/>
        <dbReference type="Rhea" id="RHEA-COMP:11060"/>
        <dbReference type="Rhea" id="RHEA-COMP:11605"/>
        <dbReference type="ChEBI" id="CHEBI:15378"/>
        <dbReference type="ChEBI" id="CHEBI:30013"/>
        <dbReference type="ChEBI" id="CHEBI:30616"/>
        <dbReference type="ChEBI" id="CHEBI:61977"/>
        <dbReference type="ChEBI" id="CHEBI:456216"/>
        <dbReference type="EC" id="2.7.11.1"/>
    </reaction>
</comment>
<evidence type="ECO:0000256" key="10">
    <source>
        <dbReference type="ARBA" id="ARBA00022737"/>
    </source>
</evidence>
<dbReference type="Gene3D" id="3.80.10.10">
    <property type="entry name" value="Ribonuclease Inhibitor"/>
    <property type="match status" value="1"/>
</dbReference>
<evidence type="ECO:0000256" key="4">
    <source>
        <dbReference type="ARBA" id="ARBA00022527"/>
    </source>
</evidence>
<name>A0AAD7KWK5_QUISA</name>
<evidence type="ECO:0000256" key="7">
    <source>
        <dbReference type="ARBA" id="ARBA00022679"/>
    </source>
</evidence>
<accession>A0AAD7KWK5</accession>
<keyword evidence="12 23" id="KW-0418">Kinase</keyword>
<dbReference type="PROSITE" id="PS00108">
    <property type="entry name" value="PROTEIN_KINASE_ST"/>
    <property type="match status" value="1"/>
</dbReference>
<dbReference type="KEGG" id="qsa:O6P43_031982"/>
<evidence type="ECO:0000256" key="17">
    <source>
        <dbReference type="ARBA" id="ARBA00023180"/>
    </source>
</evidence>
<evidence type="ECO:0000256" key="15">
    <source>
        <dbReference type="ARBA" id="ARBA00023136"/>
    </source>
</evidence>
<keyword evidence="13 20" id="KW-0067">ATP-binding</keyword>
<keyword evidence="14 21" id="KW-1133">Transmembrane helix</keyword>
<dbReference type="Pfam" id="PF07714">
    <property type="entry name" value="PK_Tyr_Ser-Thr"/>
    <property type="match status" value="1"/>
</dbReference>
<keyword evidence="15 21" id="KW-0472">Membrane</keyword>
<dbReference type="Proteomes" id="UP001163823">
    <property type="component" value="Chromosome 13"/>
</dbReference>
<dbReference type="SMART" id="SM00369">
    <property type="entry name" value="LRR_TYP"/>
    <property type="match status" value="4"/>
</dbReference>
<feature type="transmembrane region" description="Helical" evidence="21">
    <location>
        <begin position="362"/>
        <end position="380"/>
    </location>
</feature>
<feature type="binding site" evidence="20">
    <location>
        <position position="444"/>
    </location>
    <ligand>
        <name>ATP</name>
        <dbReference type="ChEBI" id="CHEBI:30616"/>
    </ligand>
</feature>
<dbReference type="InterPro" id="IPR001245">
    <property type="entry name" value="Ser-Thr/Tyr_kinase_cat_dom"/>
</dbReference>